<dbReference type="GO" id="GO:0016787">
    <property type="term" value="F:hydrolase activity"/>
    <property type="evidence" value="ECO:0007669"/>
    <property type="project" value="UniProtKB-KW"/>
</dbReference>
<gene>
    <name evidence="3" type="ORF">GCM10010917_39810</name>
</gene>
<comment type="caution">
    <text evidence="3">The sequence shown here is derived from an EMBL/GenBank/DDBJ whole genome shotgun (WGS) entry which is preliminary data.</text>
</comment>
<evidence type="ECO:0000313" key="4">
    <source>
        <dbReference type="Proteomes" id="UP000609323"/>
    </source>
</evidence>
<dbReference type="EMBL" id="BMHF01000021">
    <property type="protein sequence ID" value="GGA50576.1"/>
    <property type="molecule type" value="Genomic_DNA"/>
</dbReference>
<proteinExistence type="predicted"/>
<keyword evidence="4" id="KW-1185">Reference proteome</keyword>
<dbReference type="PANTHER" id="PTHR43798">
    <property type="entry name" value="MONOACYLGLYCEROL LIPASE"/>
    <property type="match status" value="1"/>
</dbReference>
<name>A0ABQ1GUT5_9BACL</name>
<evidence type="ECO:0000256" key="1">
    <source>
        <dbReference type="ARBA" id="ARBA00022801"/>
    </source>
</evidence>
<dbReference type="RefSeq" id="WP_094094193.1">
    <property type="nucleotide sequence ID" value="NZ_BMHF01000021.1"/>
</dbReference>
<dbReference type="InterPro" id="IPR000639">
    <property type="entry name" value="Epox_hydrolase-like"/>
</dbReference>
<accession>A0ABQ1GUT5</accession>
<dbReference type="PRINTS" id="PR00111">
    <property type="entry name" value="ABHYDROLASE"/>
</dbReference>
<organism evidence="3 4">
    <name type="scientific">Paenibacillus physcomitrellae</name>
    <dbReference type="NCBI Taxonomy" id="1619311"/>
    <lineage>
        <taxon>Bacteria</taxon>
        <taxon>Bacillati</taxon>
        <taxon>Bacillota</taxon>
        <taxon>Bacilli</taxon>
        <taxon>Bacillales</taxon>
        <taxon>Paenibacillaceae</taxon>
        <taxon>Paenibacillus</taxon>
    </lineage>
</organism>
<dbReference type="Pfam" id="PF00561">
    <property type="entry name" value="Abhydrolase_1"/>
    <property type="match status" value="1"/>
</dbReference>
<dbReference type="SUPFAM" id="SSF53474">
    <property type="entry name" value="alpha/beta-Hydrolases"/>
    <property type="match status" value="1"/>
</dbReference>
<sequence length="268" mass="28910">MEKTSVNGLNIAYEDRGEGEVMVLLHGFCGSAGYWDTIISELSKQYRCLVPDLRGHGSSDAPLGSYTIEQMAEDVKGLLEKLEISSCTMLGHSMGGYVTLAFAQHYPAYLKGFGLIHSTAYPDSEEAKEKRLKAAAAVQAGITDFIDGLVPGLFAPDHVDTMVDAVNAVREIGYRTPPQGAAGAALAMRERVDRRDVLSSTTLPVLLVAGEKDQVVPMERTFTADGANITKSVLKGAGHMSMYETPEQLLAVISDFARSIYETDKAGR</sequence>
<dbReference type="Gene3D" id="3.40.50.1820">
    <property type="entry name" value="alpha/beta hydrolase"/>
    <property type="match status" value="1"/>
</dbReference>
<dbReference type="Proteomes" id="UP000609323">
    <property type="component" value="Unassembled WGS sequence"/>
</dbReference>
<keyword evidence="1 3" id="KW-0378">Hydrolase</keyword>
<dbReference type="PANTHER" id="PTHR43798:SF31">
    <property type="entry name" value="AB HYDROLASE SUPERFAMILY PROTEIN YCLE"/>
    <property type="match status" value="1"/>
</dbReference>
<dbReference type="InterPro" id="IPR050266">
    <property type="entry name" value="AB_hydrolase_sf"/>
</dbReference>
<dbReference type="PRINTS" id="PR00412">
    <property type="entry name" value="EPOXHYDRLASE"/>
</dbReference>
<dbReference type="InterPro" id="IPR029058">
    <property type="entry name" value="AB_hydrolase_fold"/>
</dbReference>
<evidence type="ECO:0000259" key="2">
    <source>
        <dbReference type="Pfam" id="PF00561"/>
    </source>
</evidence>
<evidence type="ECO:0000313" key="3">
    <source>
        <dbReference type="EMBL" id="GGA50576.1"/>
    </source>
</evidence>
<protein>
    <submittedName>
        <fullName evidence="3">Alpha/beta hydrolase</fullName>
    </submittedName>
</protein>
<dbReference type="InterPro" id="IPR000073">
    <property type="entry name" value="AB_hydrolase_1"/>
</dbReference>
<feature type="domain" description="AB hydrolase-1" evidence="2">
    <location>
        <begin position="21"/>
        <end position="121"/>
    </location>
</feature>
<reference evidence="4" key="1">
    <citation type="journal article" date="2019" name="Int. J. Syst. Evol. Microbiol.">
        <title>The Global Catalogue of Microorganisms (GCM) 10K type strain sequencing project: providing services to taxonomists for standard genome sequencing and annotation.</title>
        <authorList>
            <consortium name="The Broad Institute Genomics Platform"/>
            <consortium name="The Broad Institute Genome Sequencing Center for Infectious Disease"/>
            <person name="Wu L."/>
            <person name="Ma J."/>
        </authorList>
    </citation>
    <scope>NUCLEOTIDE SEQUENCE [LARGE SCALE GENOMIC DNA]</scope>
    <source>
        <strain evidence="4">CGMCC 1.15044</strain>
    </source>
</reference>